<protein>
    <submittedName>
        <fullName evidence="2">Uncharacterized protein</fullName>
    </submittedName>
</protein>
<evidence type="ECO:0000256" key="1">
    <source>
        <dbReference type="SAM" id="Phobius"/>
    </source>
</evidence>
<feature type="transmembrane region" description="Helical" evidence="1">
    <location>
        <begin position="39"/>
        <end position="55"/>
    </location>
</feature>
<accession>A0A135Z8Y4</accession>
<sequence length="109" mass="12430">MKILRRSLCIISITLFSFALSILIPSVQASKTVLDDLIIFLYLIGIVILGILLLSNKFDYLSLSLSIILLLATIIAWIRFPMISIIYTFFIAYLIMCLLTIFIAKRIKK</sequence>
<comment type="caution">
    <text evidence="2">The sequence shown here is derived from an EMBL/GenBank/DDBJ whole genome shotgun (WGS) entry which is preliminary data.</text>
</comment>
<gene>
    <name evidence="2" type="ORF">ERD32_04830</name>
</gene>
<dbReference type="AlphaFoldDB" id="A0A135Z8Y4"/>
<feature type="transmembrane region" description="Helical" evidence="1">
    <location>
        <begin position="84"/>
        <end position="104"/>
    </location>
</feature>
<dbReference type="EMBL" id="SCLX01000020">
    <property type="protein sequence ID" value="RXF57968.1"/>
    <property type="molecule type" value="Genomic_DNA"/>
</dbReference>
<name>A0A135Z8Y4_9LACO</name>
<keyword evidence="1" id="KW-0812">Transmembrane</keyword>
<evidence type="ECO:0000313" key="2">
    <source>
        <dbReference type="EMBL" id="RXF57968.1"/>
    </source>
</evidence>
<proteinExistence type="predicted"/>
<keyword evidence="1" id="KW-0472">Membrane</keyword>
<evidence type="ECO:0000313" key="3">
    <source>
        <dbReference type="Proteomes" id="UP000289808"/>
    </source>
</evidence>
<feature type="transmembrane region" description="Helical" evidence="1">
    <location>
        <begin position="60"/>
        <end position="78"/>
    </location>
</feature>
<keyword evidence="1" id="KW-1133">Transmembrane helix</keyword>
<dbReference type="Proteomes" id="UP000289808">
    <property type="component" value="Unassembled WGS sequence"/>
</dbReference>
<organism evidence="2 3">
    <name type="scientific">Lactobacillus crispatus</name>
    <dbReference type="NCBI Taxonomy" id="47770"/>
    <lineage>
        <taxon>Bacteria</taxon>
        <taxon>Bacillati</taxon>
        <taxon>Bacillota</taxon>
        <taxon>Bacilli</taxon>
        <taxon>Lactobacillales</taxon>
        <taxon>Lactobacillaceae</taxon>
        <taxon>Lactobacillus</taxon>
    </lineage>
</organism>
<reference evidence="2 3" key="1">
    <citation type="submission" date="2019-01" db="EMBL/GenBank/DDBJ databases">
        <title>The genome sequence of Lactobacillus crispatus L49.</title>
        <authorList>
            <person name="Zhong J."/>
            <person name="Zhang J."/>
        </authorList>
    </citation>
    <scope>NUCLEOTIDE SEQUENCE [LARGE SCALE GENOMIC DNA]</scope>
    <source>
        <strain evidence="2 3">L49</strain>
    </source>
</reference>